<protein>
    <submittedName>
        <fullName evidence="1">Uncharacterized protein</fullName>
    </submittedName>
</protein>
<proteinExistence type="predicted"/>
<name>A0A1V4STT4_9CLOT</name>
<evidence type="ECO:0000313" key="2">
    <source>
        <dbReference type="Proteomes" id="UP000191448"/>
    </source>
</evidence>
<gene>
    <name evidence="1" type="ORF">CLTHE_20520</name>
</gene>
<dbReference type="EMBL" id="LTAY01000049">
    <property type="protein sequence ID" value="OPX47277.1"/>
    <property type="molecule type" value="Genomic_DNA"/>
</dbReference>
<dbReference type="OrthoDB" id="2876964at2"/>
<evidence type="ECO:0000313" key="1">
    <source>
        <dbReference type="EMBL" id="OPX47277.1"/>
    </source>
</evidence>
<organism evidence="1 2">
    <name type="scientific">Clostridium thermobutyricum DSM 4928</name>
    <dbReference type="NCBI Taxonomy" id="1121339"/>
    <lineage>
        <taxon>Bacteria</taxon>
        <taxon>Bacillati</taxon>
        <taxon>Bacillota</taxon>
        <taxon>Clostridia</taxon>
        <taxon>Eubacteriales</taxon>
        <taxon>Clostridiaceae</taxon>
        <taxon>Clostridium</taxon>
    </lineage>
</organism>
<comment type="caution">
    <text evidence="1">The sequence shown here is derived from an EMBL/GenBank/DDBJ whole genome shotgun (WGS) entry which is preliminary data.</text>
</comment>
<dbReference type="AlphaFoldDB" id="A0A1V4STT4"/>
<reference evidence="1 2" key="1">
    <citation type="submission" date="2016-02" db="EMBL/GenBank/DDBJ databases">
        <title>Genome sequence of Clostridium thermobutyricum DSM 4928.</title>
        <authorList>
            <person name="Poehlein A."/>
            <person name="Daniel R."/>
        </authorList>
    </citation>
    <scope>NUCLEOTIDE SEQUENCE [LARGE SCALE GENOMIC DNA]</scope>
    <source>
        <strain evidence="1 2">DSM 4928</strain>
    </source>
</reference>
<dbReference type="RefSeq" id="WP_080023246.1">
    <property type="nucleotide sequence ID" value="NZ_LTAY01000049.1"/>
</dbReference>
<accession>A0A1V4STT4</accession>
<dbReference type="Proteomes" id="UP000191448">
    <property type="component" value="Unassembled WGS sequence"/>
</dbReference>
<sequence length="209" mass="25100">MEIKIKEYKYSFCYSSDKCQKCNSVIGRSLTKVKDRGCCFYFPKFNLYDIQKMSKSEEGLKTLQKILENKNTEIYHYYIWAKGEFDEEGYKKYKNENEEENSIKDKTIFFKTCPFVVEGKGCTIPTDFRSNVCNFFICDEIKQTMNKEKVDELEEEALNFYRFYERENISLEELLEEKKISLKDNFKEVIEILKKEPLNIYKEEILLVK</sequence>